<organism evidence="2 3">
    <name type="scientific">Escovopsis weberi</name>
    <dbReference type="NCBI Taxonomy" id="150374"/>
    <lineage>
        <taxon>Eukaryota</taxon>
        <taxon>Fungi</taxon>
        <taxon>Dikarya</taxon>
        <taxon>Ascomycota</taxon>
        <taxon>Pezizomycotina</taxon>
        <taxon>Sordariomycetes</taxon>
        <taxon>Hypocreomycetidae</taxon>
        <taxon>Hypocreales</taxon>
        <taxon>Hypocreaceae</taxon>
        <taxon>Escovopsis</taxon>
    </lineage>
</organism>
<feature type="region of interest" description="Disordered" evidence="1">
    <location>
        <begin position="1"/>
        <end position="51"/>
    </location>
</feature>
<feature type="compositionally biased region" description="Polar residues" evidence="1">
    <location>
        <begin position="126"/>
        <end position="147"/>
    </location>
</feature>
<comment type="caution">
    <text evidence="2">The sequence shown here is derived from an EMBL/GenBank/DDBJ whole genome shotgun (WGS) entry which is preliminary data.</text>
</comment>
<evidence type="ECO:0000313" key="2">
    <source>
        <dbReference type="EMBL" id="KOS17200.1"/>
    </source>
</evidence>
<proteinExistence type="predicted"/>
<reference evidence="2 3" key="1">
    <citation type="submission" date="2015-07" db="EMBL/GenBank/DDBJ databases">
        <title>The genome of the fungus Escovopsis weberi, a specialized disease agent of ant agriculture.</title>
        <authorList>
            <person name="de Man T.J."/>
            <person name="Stajich J.E."/>
            <person name="Kubicek C.P."/>
            <person name="Chenthamara K."/>
            <person name="Atanasova L."/>
            <person name="Druzhinina I.S."/>
            <person name="Birnbaum S."/>
            <person name="Barribeau S.M."/>
            <person name="Teiling C."/>
            <person name="Suen G."/>
            <person name="Currie C."/>
            <person name="Gerardo N.M."/>
        </authorList>
    </citation>
    <scope>NUCLEOTIDE SEQUENCE [LARGE SCALE GENOMIC DNA]</scope>
</reference>
<gene>
    <name evidence="2" type="ORF">ESCO_006068</name>
</gene>
<sequence length="600" mass="64241">MPRPPRRARPTPAPAQASRAPPRSPSSDAGSNDGRGRIKTRIAGKLSAEEDNLIRAANRNRDAALERLANKDATTGSSGNEHDGSPGTATPGHRRDASGLDLADDSIFGDLDDSFADAGMPEGLRSTDTSVLSMSNFRGRSRQSSFIGRNDPPIRPSSRGGTTPGIGSSFNIGAFRRRAREPSILGASRKPLREPSGGGGTRAARARSKSESGSAPESEGEEDFEIEPEAESTPVNHRRKTRQSLELRRSAAAVESPGVSSSSPRKRKSEDAHHGRVRPEKTPRTGEPEGEKGEESDSELSDVQSPQQQPCDSDSELSDISSPQEPPGFMRRPATPMQMDDDDDDDEVNAPPASSGSEGGDDVWPDIHGLAKKRRRPSVTTPTRADNASDISSPPSLTHSPNFEDARAKAARGRSTLRQQQQQASPKLTTAELTNLLPKRKYKKAARPLGAESDEELDAAGLGDKDDDLSHLDAQAAQRSMGSRPPSRATSALPGSRGGRAPKGRQGQHSRSGSDKENEHGSAREARGVGNRDEDGDGDAEGESRFVPLADDTFDDGAGPSKEVMTAEELRQASRKFKEVDKWELDFEEVNQASSPQDGR</sequence>
<evidence type="ECO:0000313" key="3">
    <source>
        <dbReference type="Proteomes" id="UP000053831"/>
    </source>
</evidence>
<feature type="compositionally biased region" description="Acidic residues" evidence="1">
    <location>
        <begin position="218"/>
        <end position="230"/>
    </location>
</feature>
<feature type="compositionally biased region" description="Basic and acidic residues" evidence="1">
    <location>
        <begin position="268"/>
        <end position="295"/>
    </location>
</feature>
<name>A0A0M8N037_ESCWE</name>
<dbReference type="Proteomes" id="UP000053831">
    <property type="component" value="Unassembled WGS sequence"/>
</dbReference>
<dbReference type="STRING" id="150374.A0A0M8N037"/>
<feature type="compositionally biased region" description="Polar residues" evidence="1">
    <location>
        <begin position="416"/>
        <end position="433"/>
    </location>
</feature>
<feature type="region of interest" description="Disordered" evidence="1">
    <location>
        <begin position="64"/>
        <end position="563"/>
    </location>
</feature>
<feature type="compositionally biased region" description="Low complexity" evidence="1">
    <location>
        <begin position="14"/>
        <end position="29"/>
    </location>
</feature>
<dbReference type="EMBL" id="LGSR01000028">
    <property type="protein sequence ID" value="KOS17200.1"/>
    <property type="molecule type" value="Genomic_DNA"/>
</dbReference>
<feature type="compositionally biased region" description="Basic and acidic residues" evidence="1">
    <location>
        <begin position="512"/>
        <end position="533"/>
    </location>
</feature>
<feature type="compositionally biased region" description="Acidic residues" evidence="1">
    <location>
        <begin position="339"/>
        <end position="348"/>
    </location>
</feature>
<dbReference type="AlphaFoldDB" id="A0A0M8N037"/>
<feature type="compositionally biased region" description="Polar residues" evidence="1">
    <location>
        <begin position="378"/>
        <end position="401"/>
    </location>
</feature>
<feature type="compositionally biased region" description="Low complexity" evidence="1">
    <location>
        <begin position="301"/>
        <end position="312"/>
    </location>
</feature>
<keyword evidence="3" id="KW-1185">Reference proteome</keyword>
<evidence type="ECO:0000256" key="1">
    <source>
        <dbReference type="SAM" id="MobiDB-lite"/>
    </source>
</evidence>
<accession>A0A0M8N037</accession>
<dbReference type="OrthoDB" id="5423493at2759"/>
<feature type="compositionally biased region" description="Polar residues" evidence="1">
    <location>
        <begin position="159"/>
        <end position="171"/>
    </location>
</feature>
<protein>
    <submittedName>
        <fullName evidence="2">Uncharacterized protein</fullName>
    </submittedName>
</protein>